<evidence type="ECO:0000313" key="1">
    <source>
        <dbReference type="EMBL" id="SHH82501.1"/>
    </source>
</evidence>
<dbReference type="AlphaFoldDB" id="A0A1M5W4X1"/>
<dbReference type="SUPFAM" id="SSF52047">
    <property type="entry name" value="RNI-like"/>
    <property type="match status" value="1"/>
</dbReference>
<protein>
    <submittedName>
        <fullName evidence="1">Uncharacterized protein</fullName>
    </submittedName>
</protein>
<dbReference type="InterPro" id="IPR032675">
    <property type="entry name" value="LRR_dom_sf"/>
</dbReference>
<name>A0A1M5W4X1_FLAJO</name>
<evidence type="ECO:0000313" key="2">
    <source>
        <dbReference type="Proteomes" id="UP000184112"/>
    </source>
</evidence>
<gene>
    <name evidence="1" type="ORF">SAMN05444388_12330</name>
</gene>
<dbReference type="Proteomes" id="UP000184112">
    <property type="component" value="Unassembled WGS sequence"/>
</dbReference>
<dbReference type="Gene3D" id="3.80.10.10">
    <property type="entry name" value="Ribonuclease Inhibitor"/>
    <property type="match status" value="1"/>
</dbReference>
<dbReference type="RefSeq" id="WP_073411904.1">
    <property type="nucleotide sequence ID" value="NZ_FQWH01000023.1"/>
</dbReference>
<reference evidence="1 2" key="1">
    <citation type="submission" date="2016-11" db="EMBL/GenBank/DDBJ databases">
        <authorList>
            <person name="Jaros S."/>
            <person name="Januszkiewicz K."/>
            <person name="Wedrychowicz H."/>
        </authorList>
    </citation>
    <scope>NUCLEOTIDE SEQUENCE [LARGE SCALE GENOMIC DNA]</scope>
    <source>
        <strain evidence="1 2">DSM 6792</strain>
    </source>
</reference>
<sequence length="172" mass="20186">MRFKGEEKRFWWHFCQIKDSKDIPTEVSIVAGVDDPDYNDEYFAMLTDKVKIVHTIYLKETAVTDEAVKYISRVQQLKNLTLMKHPGITKASVIYLNRLTDLEYLDIWRTGIILEDLTALDQLINLKKVFVSSLAEIDGSFPELEREQILEHLIVLEDMFPDCTFYVDNKEY</sequence>
<organism evidence="1 2">
    <name type="scientific">Flavobacterium johnsoniae</name>
    <name type="common">Cytophaga johnsonae</name>
    <dbReference type="NCBI Taxonomy" id="986"/>
    <lineage>
        <taxon>Bacteria</taxon>
        <taxon>Pseudomonadati</taxon>
        <taxon>Bacteroidota</taxon>
        <taxon>Flavobacteriia</taxon>
        <taxon>Flavobacteriales</taxon>
        <taxon>Flavobacteriaceae</taxon>
        <taxon>Flavobacterium</taxon>
    </lineage>
</organism>
<proteinExistence type="predicted"/>
<dbReference type="EMBL" id="FQWH01000023">
    <property type="protein sequence ID" value="SHH82501.1"/>
    <property type="molecule type" value="Genomic_DNA"/>
</dbReference>
<accession>A0A1M5W4X1</accession>